<gene>
    <name evidence="2" type="ORF">AAFF_G00289360</name>
</gene>
<accession>A0AAD7W0Z4</accession>
<evidence type="ECO:0000256" key="1">
    <source>
        <dbReference type="SAM" id="MobiDB-lite"/>
    </source>
</evidence>
<keyword evidence="3" id="KW-1185">Reference proteome</keyword>
<comment type="caution">
    <text evidence="2">The sequence shown here is derived from an EMBL/GenBank/DDBJ whole genome shotgun (WGS) entry which is preliminary data.</text>
</comment>
<name>A0AAD7W0Z4_9TELE</name>
<dbReference type="EMBL" id="JAINUG010000401">
    <property type="protein sequence ID" value="KAJ8372436.1"/>
    <property type="molecule type" value="Genomic_DNA"/>
</dbReference>
<evidence type="ECO:0000313" key="3">
    <source>
        <dbReference type="Proteomes" id="UP001221898"/>
    </source>
</evidence>
<reference evidence="2" key="1">
    <citation type="journal article" date="2023" name="Science">
        <title>Genome structures resolve the early diversification of teleost fishes.</title>
        <authorList>
            <person name="Parey E."/>
            <person name="Louis A."/>
            <person name="Montfort J."/>
            <person name="Bouchez O."/>
            <person name="Roques C."/>
            <person name="Iampietro C."/>
            <person name="Lluch J."/>
            <person name="Castinel A."/>
            <person name="Donnadieu C."/>
            <person name="Desvignes T."/>
            <person name="Floi Bucao C."/>
            <person name="Jouanno E."/>
            <person name="Wen M."/>
            <person name="Mejri S."/>
            <person name="Dirks R."/>
            <person name="Jansen H."/>
            <person name="Henkel C."/>
            <person name="Chen W.J."/>
            <person name="Zahm M."/>
            <person name="Cabau C."/>
            <person name="Klopp C."/>
            <person name="Thompson A.W."/>
            <person name="Robinson-Rechavi M."/>
            <person name="Braasch I."/>
            <person name="Lecointre G."/>
            <person name="Bobe J."/>
            <person name="Postlethwait J.H."/>
            <person name="Berthelot C."/>
            <person name="Roest Crollius H."/>
            <person name="Guiguen Y."/>
        </authorList>
    </citation>
    <scope>NUCLEOTIDE SEQUENCE</scope>
    <source>
        <strain evidence="2">NC1722</strain>
    </source>
</reference>
<proteinExistence type="predicted"/>
<sequence length="67" mass="7267">MSRRSRAPAHGMRLSVHAVGPLAHARARCHRDRVSGRALPQRSKPSADISLDINRGSLMAESTLLAL</sequence>
<organism evidence="2 3">
    <name type="scientific">Aldrovandia affinis</name>
    <dbReference type="NCBI Taxonomy" id="143900"/>
    <lineage>
        <taxon>Eukaryota</taxon>
        <taxon>Metazoa</taxon>
        <taxon>Chordata</taxon>
        <taxon>Craniata</taxon>
        <taxon>Vertebrata</taxon>
        <taxon>Euteleostomi</taxon>
        <taxon>Actinopterygii</taxon>
        <taxon>Neopterygii</taxon>
        <taxon>Teleostei</taxon>
        <taxon>Notacanthiformes</taxon>
        <taxon>Halosauridae</taxon>
        <taxon>Aldrovandia</taxon>
    </lineage>
</organism>
<protein>
    <submittedName>
        <fullName evidence="2">Uncharacterized protein</fullName>
    </submittedName>
</protein>
<feature type="region of interest" description="Disordered" evidence="1">
    <location>
        <begin position="20"/>
        <end position="48"/>
    </location>
</feature>
<evidence type="ECO:0000313" key="2">
    <source>
        <dbReference type="EMBL" id="KAJ8372436.1"/>
    </source>
</evidence>
<dbReference type="Proteomes" id="UP001221898">
    <property type="component" value="Unassembled WGS sequence"/>
</dbReference>
<dbReference type="AlphaFoldDB" id="A0AAD7W0Z4"/>